<evidence type="ECO:0000313" key="1">
    <source>
        <dbReference type="EMBL" id="KAL1235089.1"/>
    </source>
</evidence>
<evidence type="ECO:0000313" key="2">
    <source>
        <dbReference type="Proteomes" id="UP001558632"/>
    </source>
</evidence>
<keyword evidence="2" id="KW-1185">Reference proteome</keyword>
<comment type="caution">
    <text evidence="1">The sequence shown here is derived from an EMBL/GenBank/DDBJ whole genome shotgun (WGS) entry which is preliminary data.</text>
</comment>
<accession>A0ABR3KCK4</accession>
<sequence length="181" mass="20538">MNLIENQCGWKKSMRQQGIHKKSMMVNQLIQCSSSSTAIKFVAHRLCFTASFFRVCWDFALQTHSMWLKRLQQFQLRAALPWRPLCLVLECQIPEHSLLLLTVHAQKTSQKSFLRQSTVASKVRLTGRIRAGLSFETLTLHQSCSVVPDGEVLLQKPQLLHQVVVAVRGAETVGKLPKVSE</sequence>
<name>A0ABR3KCK4_TRISP</name>
<dbReference type="EMBL" id="JBEUSY010000390">
    <property type="protein sequence ID" value="KAL1235089.1"/>
    <property type="molecule type" value="Genomic_DNA"/>
</dbReference>
<dbReference type="Proteomes" id="UP001558632">
    <property type="component" value="Unassembled WGS sequence"/>
</dbReference>
<organism evidence="1 2">
    <name type="scientific">Trichinella spiralis</name>
    <name type="common">Trichina worm</name>
    <dbReference type="NCBI Taxonomy" id="6334"/>
    <lineage>
        <taxon>Eukaryota</taxon>
        <taxon>Metazoa</taxon>
        <taxon>Ecdysozoa</taxon>
        <taxon>Nematoda</taxon>
        <taxon>Enoplea</taxon>
        <taxon>Dorylaimia</taxon>
        <taxon>Trichinellida</taxon>
        <taxon>Trichinellidae</taxon>
        <taxon>Trichinella</taxon>
    </lineage>
</organism>
<protein>
    <submittedName>
        <fullName evidence="1">Aspartate--tRNA(Asp/Asn) ligase</fullName>
    </submittedName>
</protein>
<dbReference type="GO" id="GO:0016874">
    <property type="term" value="F:ligase activity"/>
    <property type="evidence" value="ECO:0007669"/>
    <property type="project" value="UniProtKB-KW"/>
</dbReference>
<reference evidence="1 2" key="1">
    <citation type="submission" date="2024-07" db="EMBL/GenBank/DDBJ databases">
        <title>Enhanced genomic and transcriptomic resources for Trichinella pseudospiralis and T. spiralis underpin the discovery of pronounced molecular differences between stages and species.</title>
        <authorList>
            <person name="Pasi K.K."/>
            <person name="La Rosa G."/>
            <person name="Gomez-Morales M.A."/>
            <person name="Tosini F."/>
            <person name="Sumanam S."/>
            <person name="Young N.D."/>
            <person name="Chang B.C."/>
            <person name="Robin G.B."/>
        </authorList>
    </citation>
    <scope>NUCLEOTIDE SEQUENCE [LARGE SCALE GENOMIC DNA]</scope>
    <source>
        <strain evidence="1">ISS534</strain>
    </source>
</reference>
<proteinExistence type="predicted"/>
<gene>
    <name evidence="1" type="ORF">TSPI_01670</name>
</gene>
<keyword evidence="1" id="KW-0436">Ligase</keyword>